<dbReference type="STRING" id="67267.GCA_000716675_06370"/>
<evidence type="ECO:0000313" key="2">
    <source>
        <dbReference type="Proteomes" id="UP000195880"/>
    </source>
</evidence>
<organism evidence="1 2">
    <name type="scientific">Streptomyces alboflavus</name>
    <dbReference type="NCBI Taxonomy" id="67267"/>
    <lineage>
        <taxon>Bacteria</taxon>
        <taxon>Bacillati</taxon>
        <taxon>Actinomycetota</taxon>
        <taxon>Actinomycetes</taxon>
        <taxon>Kitasatosporales</taxon>
        <taxon>Streptomycetaceae</taxon>
        <taxon>Streptomyces</taxon>
    </lineage>
</organism>
<keyword evidence="2" id="KW-1185">Reference proteome</keyword>
<sequence length="201" mass="20717">MTTLMIHDGAAAPHATGLRTGGVPLVPGGFDWPHCRACGGAMQFLLHLPLGPDVVSVFLCQNAPGMCDDWDATGGGNRAYLFDGAALAPAAVPERGETLLGAVSALRTEDVAAEDFPAALDLWSDGVDEATLRVQGQLGGAPAWLQGDETPSCPGCGEPMAFVAQLEEGFDFATSANFGGGGIGYVFTCRACRAAAFLWQS</sequence>
<accession>A0A1Z1W5S8</accession>
<dbReference type="Proteomes" id="UP000195880">
    <property type="component" value="Chromosome"/>
</dbReference>
<name>A0A1Z1W5S8_9ACTN</name>
<evidence type="ECO:0008006" key="3">
    <source>
        <dbReference type="Google" id="ProtNLM"/>
    </source>
</evidence>
<dbReference type="eggNOG" id="ENOG502ZAWT">
    <property type="taxonomic scope" value="Bacteria"/>
</dbReference>
<dbReference type="OrthoDB" id="5351532at2"/>
<dbReference type="KEGG" id="salf:SMD44_01164"/>
<dbReference type="AlphaFoldDB" id="A0A1Z1W5S8"/>
<dbReference type="RefSeq" id="WP_087883099.1">
    <property type="nucleotide sequence ID" value="NZ_CP021748.1"/>
</dbReference>
<gene>
    <name evidence="1" type="ORF">SMD44_01164</name>
</gene>
<reference evidence="1 2" key="1">
    <citation type="submission" date="2017-05" db="EMBL/GenBank/DDBJ databases">
        <title>Streptomyces alboflavus Genome sequencing and assembly.</title>
        <authorList>
            <person name="Wang Y."/>
            <person name="Du B."/>
            <person name="Ding Y."/>
            <person name="Liu H."/>
            <person name="Hou Q."/>
            <person name="Liu K."/>
            <person name="Wang C."/>
            <person name="Yao L."/>
        </authorList>
    </citation>
    <scope>NUCLEOTIDE SEQUENCE [LARGE SCALE GENOMIC DNA]</scope>
    <source>
        <strain evidence="1 2">MDJK44</strain>
    </source>
</reference>
<evidence type="ECO:0000313" key="1">
    <source>
        <dbReference type="EMBL" id="ARX81766.1"/>
    </source>
</evidence>
<protein>
    <recommendedName>
        <fullName evidence="3">DUF1963 domain-containing protein</fullName>
    </recommendedName>
</protein>
<proteinExistence type="predicted"/>
<dbReference type="EMBL" id="CP021748">
    <property type="protein sequence ID" value="ARX81766.1"/>
    <property type="molecule type" value="Genomic_DNA"/>
</dbReference>